<keyword evidence="5" id="KW-1185">Reference proteome</keyword>
<reference evidence="5" key="2">
    <citation type="submission" date="2015-01" db="EMBL/GenBank/DDBJ databases">
        <title>Evolutionary Origins and Diversification of the Mycorrhizal Mutualists.</title>
        <authorList>
            <consortium name="DOE Joint Genome Institute"/>
            <consortium name="Mycorrhizal Genomics Consortium"/>
            <person name="Kohler A."/>
            <person name="Kuo A."/>
            <person name="Nagy L.G."/>
            <person name="Floudas D."/>
            <person name="Copeland A."/>
            <person name="Barry K.W."/>
            <person name="Cichocki N."/>
            <person name="Veneault-Fourrey C."/>
            <person name="LaButti K."/>
            <person name="Lindquist E.A."/>
            <person name="Lipzen A."/>
            <person name="Lundell T."/>
            <person name="Morin E."/>
            <person name="Murat C."/>
            <person name="Riley R."/>
            <person name="Ohm R."/>
            <person name="Sun H."/>
            <person name="Tunlid A."/>
            <person name="Henrissat B."/>
            <person name="Grigoriev I.V."/>
            <person name="Hibbett D.S."/>
            <person name="Martin F."/>
        </authorList>
    </citation>
    <scope>NUCLEOTIDE SEQUENCE [LARGE SCALE GENOMIC DNA]</scope>
    <source>
        <strain evidence="5">ATCC 200175</strain>
    </source>
</reference>
<keyword evidence="2" id="KW-1133">Transmembrane helix</keyword>
<dbReference type="PANTHER" id="PTHR40465:SF1">
    <property type="entry name" value="DUF6534 DOMAIN-CONTAINING PROTEIN"/>
    <property type="match status" value="1"/>
</dbReference>
<dbReference type="HOGENOM" id="CLU_1563366_0_0_1"/>
<organism evidence="4 5">
    <name type="scientific">Paxillus involutus ATCC 200175</name>
    <dbReference type="NCBI Taxonomy" id="664439"/>
    <lineage>
        <taxon>Eukaryota</taxon>
        <taxon>Fungi</taxon>
        <taxon>Dikarya</taxon>
        <taxon>Basidiomycota</taxon>
        <taxon>Agaricomycotina</taxon>
        <taxon>Agaricomycetes</taxon>
        <taxon>Agaricomycetidae</taxon>
        <taxon>Boletales</taxon>
        <taxon>Paxilineae</taxon>
        <taxon>Paxillaceae</taxon>
        <taxon>Paxillus</taxon>
    </lineage>
</organism>
<evidence type="ECO:0000256" key="2">
    <source>
        <dbReference type="SAM" id="Phobius"/>
    </source>
</evidence>
<dbReference type="AlphaFoldDB" id="A0A0C9TXB3"/>
<feature type="region of interest" description="Disordered" evidence="1">
    <location>
        <begin position="136"/>
        <end position="171"/>
    </location>
</feature>
<evidence type="ECO:0000313" key="4">
    <source>
        <dbReference type="EMBL" id="KIJ11971.1"/>
    </source>
</evidence>
<dbReference type="EMBL" id="KN819370">
    <property type="protein sequence ID" value="KIJ11971.1"/>
    <property type="molecule type" value="Genomic_DNA"/>
</dbReference>
<gene>
    <name evidence="4" type="ORF">PAXINDRAFT_181693</name>
</gene>
<accession>A0A0C9TXB3</accession>
<proteinExistence type="predicted"/>
<dbReference type="InterPro" id="IPR045339">
    <property type="entry name" value="DUF6534"/>
</dbReference>
<dbReference type="OrthoDB" id="2535105at2759"/>
<keyword evidence="2" id="KW-0812">Transmembrane</keyword>
<feature type="transmembrane region" description="Helical" evidence="2">
    <location>
        <begin position="54"/>
        <end position="76"/>
    </location>
</feature>
<reference evidence="4 5" key="1">
    <citation type="submission" date="2014-06" db="EMBL/GenBank/DDBJ databases">
        <authorList>
            <consortium name="DOE Joint Genome Institute"/>
            <person name="Kuo A."/>
            <person name="Kohler A."/>
            <person name="Nagy L.G."/>
            <person name="Floudas D."/>
            <person name="Copeland A."/>
            <person name="Barry K.W."/>
            <person name="Cichocki N."/>
            <person name="Veneault-Fourrey C."/>
            <person name="LaButti K."/>
            <person name="Lindquist E.A."/>
            <person name="Lipzen A."/>
            <person name="Lundell T."/>
            <person name="Morin E."/>
            <person name="Murat C."/>
            <person name="Sun H."/>
            <person name="Tunlid A."/>
            <person name="Henrissat B."/>
            <person name="Grigoriev I.V."/>
            <person name="Hibbett D.S."/>
            <person name="Martin F."/>
            <person name="Nordberg H.P."/>
            <person name="Cantor M.N."/>
            <person name="Hua S.X."/>
        </authorList>
    </citation>
    <scope>NUCLEOTIDE SEQUENCE [LARGE SCALE GENOMIC DNA]</scope>
    <source>
        <strain evidence="4 5">ATCC 200175</strain>
    </source>
</reference>
<evidence type="ECO:0000256" key="1">
    <source>
        <dbReference type="SAM" id="MobiDB-lite"/>
    </source>
</evidence>
<feature type="transmembrane region" description="Helical" evidence="2">
    <location>
        <begin position="82"/>
        <end position="103"/>
    </location>
</feature>
<keyword evidence="2" id="KW-0472">Membrane</keyword>
<evidence type="ECO:0000259" key="3">
    <source>
        <dbReference type="Pfam" id="PF20152"/>
    </source>
</evidence>
<feature type="domain" description="DUF6534" evidence="3">
    <location>
        <begin position="19"/>
        <end position="106"/>
    </location>
</feature>
<feature type="transmembrane region" description="Helical" evidence="2">
    <location>
        <begin position="12"/>
        <end position="34"/>
    </location>
</feature>
<sequence>MGLRLGSIPVGGFFWLGFSITADMMIAGSLCYILNKNRTGFASTEWLIKRLMRFCVQTGLIMSLVAGVTLALWAAAKLDTDHLVMSFPMGGIYAACLMANLIARESYLHPRVAYEDIELITISRRSMVFVKTEDIEKNPRESLEPAAPEQSPQTRTSVTLSNDGSATAVEL</sequence>
<evidence type="ECO:0000313" key="5">
    <source>
        <dbReference type="Proteomes" id="UP000053647"/>
    </source>
</evidence>
<dbReference type="PANTHER" id="PTHR40465">
    <property type="entry name" value="CHROMOSOME 1, WHOLE GENOME SHOTGUN SEQUENCE"/>
    <property type="match status" value="1"/>
</dbReference>
<name>A0A0C9TXB3_PAXIN</name>
<dbReference type="Proteomes" id="UP000053647">
    <property type="component" value="Unassembled WGS sequence"/>
</dbReference>
<dbReference type="Pfam" id="PF20152">
    <property type="entry name" value="DUF6534"/>
    <property type="match status" value="1"/>
</dbReference>
<feature type="compositionally biased region" description="Polar residues" evidence="1">
    <location>
        <begin position="150"/>
        <end position="165"/>
    </location>
</feature>
<protein>
    <recommendedName>
        <fullName evidence="3">DUF6534 domain-containing protein</fullName>
    </recommendedName>
</protein>